<dbReference type="SUPFAM" id="SSF54427">
    <property type="entry name" value="NTF2-like"/>
    <property type="match status" value="1"/>
</dbReference>
<dbReference type="KEGG" id="pcz:PCL1606_26660"/>
<name>A0A0D5XZH0_9PSED</name>
<dbReference type="Gene3D" id="3.10.450.50">
    <property type="match status" value="1"/>
</dbReference>
<protein>
    <recommendedName>
        <fullName evidence="2">SnoaL-like domain-containing protein</fullName>
    </recommendedName>
</protein>
<dbReference type="PATRIC" id="fig|587753.10.peg.2661"/>
<feature type="signal peptide" evidence="1">
    <location>
        <begin position="1"/>
        <end position="21"/>
    </location>
</feature>
<dbReference type="CDD" id="cd00531">
    <property type="entry name" value="NTF2_like"/>
    <property type="match status" value="1"/>
</dbReference>
<dbReference type="OrthoDB" id="1633822at2"/>
<proteinExistence type="predicted"/>
<reference evidence="3 4" key="1">
    <citation type="journal article" date="2015" name="Mol. Plant Microbe Interact.">
        <title>Comparative Genomic Analysis of Pseudomonas chlororaphis PCL1606 Reveals New Insight into Antifungal Compounds Involved in Biocontrol.</title>
        <authorList>
            <person name="Calderon C.E."/>
            <person name="Ramos C."/>
            <person name="de Vicente A."/>
            <person name="Cazorla F.M."/>
        </authorList>
    </citation>
    <scope>NUCLEOTIDE SEQUENCE [LARGE SCALE GENOMIC DNA]</scope>
    <source>
        <strain evidence="3 4">PCL1606</strain>
    </source>
</reference>
<gene>
    <name evidence="3" type="ORF">PCL1606_26660</name>
</gene>
<evidence type="ECO:0000313" key="4">
    <source>
        <dbReference type="Proteomes" id="UP000032748"/>
    </source>
</evidence>
<dbReference type="RefSeq" id="WP_080925945.1">
    <property type="nucleotide sequence ID" value="NZ_CP011110.1"/>
</dbReference>
<sequence>MFKSLTAAAVLSLVALNSAQAQEPPRSPSELAQAFERHFNAADLEGLGKLYGKDSLFVPAPGTPLQEPAQIRAALAQFMAAGLPIRFSLRQVYQADDIALVVLDWTIKGTGADGKPVDMAGTGADVMKRQADGTWIYAIDNPFGVAQPAR</sequence>
<feature type="chain" id="PRO_5002299317" description="SnoaL-like domain-containing protein" evidence="1">
    <location>
        <begin position="22"/>
        <end position="150"/>
    </location>
</feature>
<evidence type="ECO:0000259" key="2">
    <source>
        <dbReference type="Pfam" id="PF12680"/>
    </source>
</evidence>
<dbReference type="InterPro" id="IPR037401">
    <property type="entry name" value="SnoaL-like"/>
</dbReference>
<organism evidence="3 4">
    <name type="scientific">Pseudomonas chlororaphis</name>
    <dbReference type="NCBI Taxonomy" id="587753"/>
    <lineage>
        <taxon>Bacteria</taxon>
        <taxon>Pseudomonadati</taxon>
        <taxon>Pseudomonadota</taxon>
        <taxon>Gammaproteobacteria</taxon>
        <taxon>Pseudomonadales</taxon>
        <taxon>Pseudomonadaceae</taxon>
        <taxon>Pseudomonas</taxon>
    </lineage>
</organism>
<dbReference type="Pfam" id="PF12680">
    <property type="entry name" value="SnoaL_2"/>
    <property type="match status" value="1"/>
</dbReference>
<accession>A0A0D5XZH0</accession>
<dbReference type="Proteomes" id="UP000032748">
    <property type="component" value="Chromosome"/>
</dbReference>
<evidence type="ECO:0000256" key="1">
    <source>
        <dbReference type="SAM" id="SignalP"/>
    </source>
</evidence>
<evidence type="ECO:0000313" key="3">
    <source>
        <dbReference type="EMBL" id="AKA24117.1"/>
    </source>
</evidence>
<dbReference type="EMBL" id="CP011110">
    <property type="protein sequence ID" value="AKA24117.1"/>
    <property type="molecule type" value="Genomic_DNA"/>
</dbReference>
<dbReference type="InterPro" id="IPR032710">
    <property type="entry name" value="NTF2-like_dom_sf"/>
</dbReference>
<dbReference type="AlphaFoldDB" id="A0A0D5XZH0"/>
<feature type="domain" description="SnoaL-like" evidence="2">
    <location>
        <begin position="33"/>
        <end position="136"/>
    </location>
</feature>
<keyword evidence="1" id="KW-0732">Signal</keyword>